<evidence type="ECO:0000313" key="5">
    <source>
        <dbReference type="Proteomes" id="UP001519288"/>
    </source>
</evidence>
<dbReference type="Pfam" id="PF20013">
    <property type="entry name" value="GAP1-N2"/>
    <property type="match status" value="1"/>
</dbReference>
<name>A0ABS4JGE4_9BACL</name>
<evidence type="ECO:0008006" key="6">
    <source>
        <dbReference type="Google" id="ProtNLM"/>
    </source>
</evidence>
<sequence>MRDVASASGPIEQQVYTRERHGIFRPTEGFDTVAKSEGLDPSFIKKVLHPFCVYDAPAELLASGEKDGRAYPESIHVFHTDSGEAVIGRNIYQPADFTGLRSAMFSHNYVLSSASRDAIVEDYAQWIYTDFMDHYDVDQGVNLPSLLKLPVQKDQGGSPADQPYTLLEELCISEQTFKQLIYTVMLSASGGRKVYIALDVPASYISTAAQPLLELIYRALPWAYRRMLGFTTYAKEPQSRKGIHISFVERGSLRPGDRSIEKDYIYDLATGRNTSLDLDWAQQPYLDLVWDRLDRPQELENFYRFADDMVQDMGVGTIMSVASYHELCRLYQIEAGDSSEYVAHQSAILRSMLDYLSPPGALRSKERLNDLFLAIFDQEFDALQVGQSPDVFVAECFRDYYALDPRSHERKIVEYFMRALLMARNEPELFHSLYALIDGNVGLHKAFFNRILSHSEIASLLFIPYLQNKLEGTTQAKEIVSLVLDWDRFDPNVWKEHAHVEILLTTFEAKLKRERDLAGAVQDIESQLSRSSTTIEKTSGRGESGIRDLLDEAAQRILLTELDLERLTPTQMNKISFIQKPERASDVGQRQRGQVNRNSNVDIEPMTSQASSAGKHREGNKEAGGPQLRTKRAVLKALHQWFGSKVASPSLFDPLSPGEMEQVQRIGRRWLRDEVNQGQFENVALAFCVGGTRDAVDFAMLVDGLRRMAATPEVMYQFFAWSNQEPSYVLGKSRFHGSYEKAIYQYFKKYDADALKKRSNWKTYFSTVEDPLKSVYEKARLELTSPLSRILRKPFMLIAFIVVIGALGTWSILQLTHTPEPAVVVPPVVDKPVTPPASEKPKLPERAVYAAQVTNAKGKTMIQLHFLFSDAEACRALDTKIPLKVNIRSTGTENTGKDYTLRDVISSCAAGTPSTAISSTAAPSAGNEVTEESKVTDTPSTISGMEGKPNAGTPESSTTTGNPSGGVNGTSSSTPSGESPTTSSNKENKGWKLIEPTDGEQLVEIQKGDYTSSVTGEINLSELPANAEFRIQEQPFIWVREDFSS</sequence>
<comment type="caution">
    <text evidence="4">The sequence shown here is derived from an EMBL/GenBank/DDBJ whole genome shotgun (WGS) entry which is preliminary data.</text>
</comment>
<feature type="compositionally biased region" description="Polar residues" evidence="1">
    <location>
        <begin position="953"/>
        <end position="962"/>
    </location>
</feature>
<evidence type="ECO:0000256" key="1">
    <source>
        <dbReference type="SAM" id="MobiDB-lite"/>
    </source>
</evidence>
<dbReference type="Pfam" id="PF20014">
    <property type="entry name" value="GAP1-M"/>
    <property type="match status" value="1"/>
</dbReference>
<feature type="compositionally biased region" description="Low complexity" evidence="1">
    <location>
        <begin position="969"/>
        <end position="984"/>
    </location>
</feature>
<proteinExistence type="predicted"/>
<protein>
    <recommendedName>
        <fullName evidence="6">Glycosyltransferase</fullName>
    </recommendedName>
</protein>
<accession>A0ABS4JGE4</accession>
<dbReference type="InterPro" id="IPR045401">
    <property type="entry name" value="GAP1-M"/>
</dbReference>
<dbReference type="EMBL" id="JAGGLD010000002">
    <property type="protein sequence ID" value="MBP2000793.1"/>
    <property type="molecule type" value="Genomic_DNA"/>
</dbReference>
<feature type="region of interest" description="Disordered" evidence="1">
    <location>
        <begin position="576"/>
        <end position="628"/>
    </location>
</feature>
<dbReference type="RefSeq" id="WP_209861252.1">
    <property type="nucleotide sequence ID" value="NZ_JAGGLD010000002.1"/>
</dbReference>
<feature type="domain" description="GTPase-associated protein 1 middle" evidence="3">
    <location>
        <begin position="166"/>
        <end position="269"/>
    </location>
</feature>
<keyword evidence="5" id="KW-1185">Reference proteome</keyword>
<dbReference type="InterPro" id="IPR045402">
    <property type="entry name" value="GAP1-N2"/>
</dbReference>
<feature type="compositionally biased region" description="Low complexity" evidence="1">
    <location>
        <begin position="911"/>
        <end position="926"/>
    </location>
</feature>
<feature type="region of interest" description="Disordered" evidence="1">
    <location>
        <begin position="911"/>
        <end position="999"/>
    </location>
</feature>
<dbReference type="Proteomes" id="UP001519288">
    <property type="component" value="Unassembled WGS sequence"/>
</dbReference>
<reference evidence="4 5" key="1">
    <citation type="submission" date="2021-03" db="EMBL/GenBank/DDBJ databases">
        <title>Genomic Encyclopedia of Type Strains, Phase IV (KMG-IV): sequencing the most valuable type-strain genomes for metagenomic binning, comparative biology and taxonomic classification.</title>
        <authorList>
            <person name="Goeker M."/>
        </authorList>
    </citation>
    <scope>NUCLEOTIDE SEQUENCE [LARGE SCALE GENOMIC DNA]</scope>
    <source>
        <strain evidence="4 5">DSM 26806</strain>
    </source>
</reference>
<evidence type="ECO:0000313" key="4">
    <source>
        <dbReference type="EMBL" id="MBP2000793.1"/>
    </source>
</evidence>
<evidence type="ECO:0000259" key="3">
    <source>
        <dbReference type="Pfam" id="PF20014"/>
    </source>
</evidence>
<evidence type="ECO:0000259" key="2">
    <source>
        <dbReference type="Pfam" id="PF20013"/>
    </source>
</evidence>
<feature type="domain" description="GTPase-associated protein 1 N-terminal" evidence="2">
    <location>
        <begin position="11"/>
        <end position="147"/>
    </location>
</feature>
<gene>
    <name evidence="4" type="ORF">J2Z69_001824</name>
</gene>
<organism evidence="4 5">
    <name type="scientific">Paenibacillus shirakamiensis</name>
    <dbReference type="NCBI Taxonomy" id="1265935"/>
    <lineage>
        <taxon>Bacteria</taxon>
        <taxon>Bacillati</taxon>
        <taxon>Bacillota</taxon>
        <taxon>Bacilli</taxon>
        <taxon>Bacillales</taxon>
        <taxon>Paenibacillaceae</taxon>
        <taxon>Paenibacillus</taxon>
    </lineage>
</organism>
<feature type="compositionally biased region" description="Polar residues" evidence="1">
    <location>
        <begin position="591"/>
        <end position="612"/>
    </location>
</feature>